<dbReference type="InterPro" id="IPR016040">
    <property type="entry name" value="NAD(P)-bd_dom"/>
</dbReference>
<dbReference type="Proteomes" id="UP001596956">
    <property type="component" value="Unassembled WGS sequence"/>
</dbReference>
<evidence type="ECO:0000259" key="3">
    <source>
        <dbReference type="Pfam" id="PF13460"/>
    </source>
</evidence>
<evidence type="ECO:0000256" key="1">
    <source>
        <dbReference type="ARBA" id="ARBA00022531"/>
    </source>
</evidence>
<organism evidence="4 5">
    <name type="scientific">Streptomonospora algeriensis</name>
    <dbReference type="NCBI Taxonomy" id="995084"/>
    <lineage>
        <taxon>Bacteria</taxon>
        <taxon>Bacillati</taxon>
        <taxon>Actinomycetota</taxon>
        <taxon>Actinomycetes</taxon>
        <taxon>Streptosporangiales</taxon>
        <taxon>Nocardiopsidaceae</taxon>
        <taxon>Streptomonospora</taxon>
    </lineage>
</organism>
<protein>
    <submittedName>
        <fullName evidence="4">SDR family oxidoreductase</fullName>
    </submittedName>
</protein>
<dbReference type="SUPFAM" id="SSF51735">
    <property type="entry name" value="NAD(P)-binding Rossmann-fold domains"/>
    <property type="match status" value="1"/>
</dbReference>
<sequence>MANSPTPTLVTGGTGTLGSLIVRRLVQDGETEVRVLSRRAAPVRGDGAAWFTGDLAASRGLRRALEGVDTVVHCAHAPGSPLEEVSAAANLLTEAARAEVRHFAYISIVGIDYVPLRYYRSKLAVEDLIEESGLPYTILRATQFHELIAWALGQAERLPFVPVPGGFWFQPVAADEVAARLVELVRKEPAGPAVGLGGPEVRSVESLAKSYERIRGRHRPVKRIPIPGKTASAFRSGANLAADRPIGRQTWEEYLNSSVGDSGE</sequence>
<feature type="domain" description="NAD(P)-binding" evidence="3">
    <location>
        <begin position="12"/>
        <end position="145"/>
    </location>
</feature>
<reference evidence="5" key="1">
    <citation type="journal article" date="2019" name="Int. J. Syst. Evol. Microbiol.">
        <title>The Global Catalogue of Microorganisms (GCM) 10K type strain sequencing project: providing services to taxonomists for standard genome sequencing and annotation.</title>
        <authorList>
            <consortium name="The Broad Institute Genomics Platform"/>
            <consortium name="The Broad Institute Genome Sequencing Center for Infectious Disease"/>
            <person name="Wu L."/>
            <person name="Ma J."/>
        </authorList>
    </citation>
    <scope>NUCLEOTIDE SEQUENCE [LARGE SCALE GENOMIC DNA]</scope>
    <source>
        <strain evidence="5">CCUG 63369</strain>
    </source>
</reference>
<keyword evidence="2" id="KW-0604">Photosystem II</keyword>
<dbReference type="PANTHER" id="PTHR47128">
    <property type="match status" value="1"/>
</dbReference>
<name>A0ABW3BJN2_9ACTN</name>
<evidence type="ECO:0000313" key="4">
    <source>
        <dbReference type="EMBL" id="MFD0803617.1"/>
    </source>
</evidence>
<dbReference type="Gene3D" id="3.40.50.720">
    <property type="entry name" value="NAD(P)-binding Rossmann-like Domain"/>
    <property type="match status" value="1"/>
</dbReference>
<evidence type="ECO:0000256" key="2">
    <source>
        <dbReference type="ARBA" id="ARBA00023276"/>
    </source>
</evidence>
<dbReference type="PANTHER" id="PTHR47128:SF2">
    <property type="entry name" value="PROTEIN HIGH CHLOROPHYLL FLUORESCENCE PHENOTYPE 244, CHLOROPLASTIC"/>
    <property type="match status" value="1"/>
</dbReference>
<accession>A0ABW3BJN2</accession>
<dbReference type="EMBL" id="JBHTHR010001009">
    <property type="protein sequence ID" value="MFD0803617.1"/>
    <property type="molecule type" value="Genomic_DNA"/>
</dbReference>
<comment type="caution">
    <text evidence="4">The sequence shown here is derived from an EMBL/GenBank/DDBJ whole genome shotgun (WGS) entry which is preliminary data.</text>
</comment>
<evidence type="ECO:0000313" key="5">
    <source>
        <dbReference type="Proteomes" id="UP001596956"/>
    </source>
</evidence>
<proteinExistence type="predicted"/>
<dbReference type="Pfam" id="PF13460">
    <property type="entry name" value="NAD_binding_10"/>
    <property type="match status" value="1"/>
</dbReference>
<keyword evidence="5" id="KW-1185">Reference proteome</keyword>
<dbReference type="InterPro" id="IPR036291">
    <property type="entry name" value="NAD(P)-bd_dom_sf"/>
</dbReference>
<dbReference type="InterPro" id="IPR044256">
    <property type="entry name" value="HCF244-like"/>
</dbReference>
<gene>
    <name evidence="4" type="ORF">ACFQZU_20180</name>
</gene>
<keyword evidence="1" id="KW-0602">Photosynthesis</keyword>